<feature type="compositionally biased region" description="Basic and acidic residues" evidence="1">
    <location>
        <begin position="10"/>
        <end position="33"/>
    </location>
</feature>
<proteinExistence type="predicted"/>
<feature type="region of interest" description="Disordered" evidence="1">
    <location>
        <begin position="47"/>
        <end position="78"/>
    </location>
</feature>
<feature type="compositionally biased region" description="Polar residues" evidence="1">
    <location>
        <begin position="47"/>
        <end position="60"/>
    </location>
</feature>
<feature type="region of interest" description="Disordered" evidence="1">
    <location>
        <begin position="1"/>
        <end position="33"/>
    </location>
</feature>
<dbReference type="Proteomes" id="UP000789901">
    <property type="component" value="Unassembled WGS sequence"/>
</dbReference>
<dbReference type="EMBL" id="CAJVQB010046039">
    <property type="protein sequence ID" value="CAG8832775.1"/>
    <property type="molecule type" value="Genomic_DNA"/>
</dbReference>
<comment type="caution">
    <text evidence="2">The sequence shown here is derived from an EMBL/GenBank/DDBJ whole genome shotgun (WGS) entry which is preliminary data.</text>
</comment>
<evidence type="ECO:0000313" key="3">
    <source>
        <dbReference type="Proteomes" id="UP000789901"/>
    </source>
</evidence>
<evidence type="ECO:0000256" key="1">
    <source>
        <dbReference type="SAM" id="MobiDB-lite"/>
    </source>
</evidence>
<reference evidence="2 3" key="1">
    <citation type="submission" date="2021-06" db="EMBL/GenBank/DDBJ databases">
        <authorList>
            <person name="Kallberg Y."/>
            <person name="Tangrot J."/>
            <person name="Rosling A."/>
        </authorList>
    </citation>
    <scope>NUCLEOTIDE SEQUENCE [LARGE SCALE GENOMIC DNA]</scope>
    <source>
        <strain evidence="2 3">120-4 pot B 10/14</strain>
    </source>
</reference>
<evidence type="ECO:0000313" key="2">
    <source>
        <dbReference type="EMBL" id="CAG8832775.1"/>
    </source>
</evidence>
<keyword evidence="3" id="KW-1185">Reference proteome</keyword>
<gene>
    <name evidence="2" type="ORF">GMARGA_LOCUS31218</name>
</gene>
<name>A0ABN7WHU1_GIGMA</name>
<accession>A0ABN7WHU1</accession>
<protein>
    <submittedName>
        <fullName evidence="2">14154_t:CDS:1</fullName>
    </submittedName>
</protein>
<organism evidence="2 3">
    <name type="scientific">Gigaspora margarita</name>
    <dbReference type="NCBI Taxonomy" id="4874"/>
    <lineage>
        <taxon>Eukaryota</taxon>
        <taxon>Fungi</taxon>
        <taxon>Fungi incertae sedis</taxon>
        <taxon>Mucoromycota</taxon>
        <taxon>Glomeromycotina</taxon>
        <taxon>Glomeromycetes</taxon>
        <taxon>Diversisporales</taxon>
        <taxon>Gigasporaceae</taxon>
        <taxon>Gigaspora</taxon>
    </lineage>
</organism>
<sequence length="211" mass="25066">MEEIKINTNESEHKENSSKEKFNQEKAEFGKTNEKCMSNEINIASQNLQISKTISDNNNRAGRKPKNKEHKECESRTSKKCKRKFDTKEENNQTWRVDSYRQGKKVSKRTEFTDRRNRRQYSRKLSAKTYATIIRKRKSKELQNNRDQVRDCTRDNIWMKLKELERTIKGLNTREDTRAHNSSTLKINRMYKGKDKKIIAKSGNKVLSKED</sequence>